<evidence type="ECO:0000313" key="2">
    <source>
        <dbReference type="Proteomes" id="UP000501076"/>
    </source>
</evidence>
<name>A0A6M6DZM0_PRIMG</name>
<dbReference type="RefSeq" id="WP_171778330.1">
    <property type="nucleotide sequence ID" value="NZ_CP045273.1"/>
</dbReference>
<dbReference type="AlphaFoldDB" id="A0A6M6DZM0"/>
<dbReference type="Proteomes" id="UP000501076">
    <property type="component" value="Plasmid pFDU301A"/>
</dbReference>
<accession>A0A6M6DZM0</accession>
<evidence type="ECO:0000313" key="1">
    <source>
        <dbReference type="EMBL" id="QJX80343.1"/>
    </source>
</evidence>
<geneLocation type="plasmid" evidence="2">
    <name>pfdu301a</name>
</geneLocation>
<organism evidence="1 2">
    <name type="scientific">Priestia megaterium</name>
    <name type="common">Bacillus megaterium</name>
    <dbReference type="NCBI Taxonomy" id="1404"/>
    <lineage>
        <taxon>Bacteria</taxon>
        <taxon>Bacillati</taxon>
        <taxon>Bacillota</taxon>
        <taxon>Bacilli</taxon>
        <taxon>Bacillales</taxon>
        <taxon>Bacillaceae</taxon>
        <taxon>Priestia</taxon>
    </lineage>
</organism>
<proteinExistence type="predicted"/>
<keyword evidence="1" id="KW-0614">Plasmid</keyword>
<protein>
    <submittedName>
        <fullName evidence="1">Uncharacterized protein</fullName>
    </submittedName>
</protein>
<reference evidence="1 2" key="1">
    <citation type="submission" date="2019-10" db="EMBL/GenBank/DDBJ databases">
        <title>Complete genome sequences for adaption low water activity.</title>
        <authorList>
            <person name="Zhao L."/>
            <person name="Zhong J."/>
        </authorList>
    </citation>
    <scope>NUCLEOTIDE SEQUENCE [LARGE SCALE GENOMIC DNA]</scope>
    <source>
        <strain evidence="1 2">FDU301</strain>
        <plasmid evidence="2">pfdu301a</plasmid>
    </source>
</reference>
<sequence length="313" mass="36471">MTMNTYQSLDALDQLGFFTEDLQVNTAYTNQPLIYDNFNNLTPGDYIKVTLGNGYTSEGIYAFNGDRVCVKETTYFFEKKISYPRGRKQVIQGIEFAEFSEGDKVQILTRNYVPNYQLPQKSEVYPKLVEELKKVPLNERIKTYRRFCDSYPQYEVTWSRLLHDVWGYAIVEVTTPQEVEEMIMTEKNEHGRYYESFVKPFLNYVFENVEPSLRIQYIASCAWSRSWQHPMTKRTTTSVTTFSTTGMLDGVYAKLLAVTDNKKVFNKLFDVWGINFHNVDDFNLEKNCNLLKLVKEGEGLWLNKSLSIGVDTL</sequence>
<gene>
    <name evidence="1" type="ORF">FDZ14_30105</name>
</gene>
<dbReference type="EMBL" id="CP045273">
    <property type="protein sequence ID" value="QJX80343.1"/>
    <property type="molecule type" value="Genomic_DNA"/>
</dbReference>